<dbReference type="SUPFAM" id="SSF54001">
    <property type="entry name" value="Cysteine proteinases"/>
    <property type="match status" value="1"/>
</dbReference>
<dbReference type="Pfam" id="PF05708">
    <property type="entry name" value="Peptidase_C92"/>
    <property type="match status" value="1"/>
</dbReference>
<dbReference type="AlphaFoldDB" id="A0A5S4YJC0"/>
<organism evidence="1 2">
    <name type="scientific">Bradyrhizobium hipponense</name>
    <dbReference type="NCBI Taxonomy" id="2605638"/>
    <lineage>
        <taxon>Bacteria</taxon>
        <taxon>Pseudomonadati</taxon>
        <taxon>Pseudomonadota</taxon>
        <taxon>Alphaproteobacteria</taxon>
        <taxon>Hyphomicrobiales</taxon>
        <taxon>Nitrobacteraceae</taxon>
        <taxon>Bradyrhizobium</taxon>
    </lineage>
</organism>
<keyword evidence="2" id="KW-1185">Reference proteome</keyword>
<comment type="caution">
    <text evidence="1">The sequence shown here is derived from an EMBL/GenBank/DDBJ whole genome shotgun (WGS) entry which is preliminary data.</text>
</comment>
<sequence length="167" mass="18502">MKKLNPQLLKAGDIILTSGPNKVSKAVRRMTKSEISHAMVYVQHASVIDATAHGVHSSNLQRLFLEDDAVVVALRHRTPLRAEVIRQVTDFARAATGTEYSKKPSSRARCGVPEAVSNFVRGSPPRPMLSPGLAWFRILTTAAPRTFERADTSSRFPTWSCPLLIRR</sequence>
<name>A0A5S4YJC0_9BRAD</name>
<accession>A0A5S4YJC0</accession>
<gene>
    <name evidence="1" type="ORF">FXV83_21700</name>
</gene>
<dbReference type="EMBL" id="VSTH01000073">
    <property type="protein sequence ID" value="TYO64490.1"/>
    <property type="molecule type" value="Genomic_DNA"/>
</dbReference>
<evidence type="ECO:0000313" key="2">
    <source>
        <dbReference type="Proteomes" id="UP000324797"/>
    </source>
</evidence>
<reference evidence="1 2" key="1">
    <citation type="submission" date="2019-08" db="EMBL/GenBank/DDBJ databases">
        <title>Bradyrhizobium hipponensis sp. nov., a rhizobium isolated from a Lupinus angustifolius root nodule in Tunisia.</title>
        <authorList>
            <person name="Off K."/>
            <person name="Rejili M."/>
            <person name="Mars M."/>
            <person name="Brachmann A."/>
            <person name="Marin M."/>
        </authorList>
    </citation>
    <scope>NUCLEOTIDE SEQUENCE [LARGE SCALE GENOMIC DNA]</scope>
    <source>
        <strain evidence="2">aSej3</strain>
    </source>
</reference>
<dbReference type="Proteomes" id="UP000324797">
    <property type="component" value="Unassembled WGS sequence"/>
</dbReference>
<dbReference type="Gene3D" id="3.90.1720.10">
    <property type="entry name" value="endopeptidase domain like (from Nostoc punctiforme)"/>
    <property type="match status" value="1"/>
</dbReference>
<dbReference type="InterPro" id="IPR024453">
    <property type="entry name" value="Peptidase_C92"/>
</dbReference>
<dbReference type="InterPro" id="IPR038765">
    <property type="entry name" value="Papain-like_cys_pep_sf"/>
</dbReference>
<proteinExistence type="predicted"/>
<evidence type="ECO:0000313" key="1">
    <source>
        <dbReference type="EMBL" id="TYO64490.1"/>
    </source>
</evidence>
<protein>
    <submittedName>
        <fullName evidence="1">Uncharacterized protein</fullName>
    </submittedName>
</protein>